<dbReference type="Proteomes" id="UP001432251">
    <property type="component" value="Chromosome"/>
</dbReference>
<reference evidence="1" key="1">
    <citation type="journal article" date="2025" name="Int. J. Syst. Evol. Microbiol.">
        <title>Streptomyces citrinus sp. nov., with yellow diffusible pigment.</title>
        <authorList>
            <person name="He Y."/>
            <person name="Yang E."/>
            <person name="Xu J."/>
            <person name="Sun Y."/>
            <person name="Sun L."/>
        </authorList>
    </citation>
    <scope>NUCLEOTIDE SEQUENCE</scope>
    <source>
        <strain evidence="1">Q6</strain>
    </source>
</reference>
<dbReference type="EMBL" id="CP146022">
    <property type="protein sequence ID" value="WWQ62652.1"/>
    <property type="molecule type" value="Genomic_DNA"/>
</dbReference>
<evidence type="ECO:0000313" key="1">
    <source>
        <dbReference type="EMBL" id="WWQ62652.1"/>
    </source>
</evidence>
<proteinExistence type="predicted"/>
<gene>
    <name evidence="1" type="ORF">V2W30_04270</name>
</gene>
<protein>
    <submittedName>
        <fullName evidence="1">DUF4383 domain-containing protein</fullName>
    </submittedName>
</protein>
<name>A0ACD5A634_9ACTN</name>
<sequence length="166" mass="17894">MTTLHAGPHARPRVKLDDHLPVDHRLSRVYRFSAGIMGLFLVAFGVLGLIRRVGYFDTGANTALGLNTNGALSVLSLVVGGVLLAAAVRGGNTASTVNMVLGIGFLLAGFAFLFALDSRFNFLNFRMQNVLFSFAVGLLLMTSGMYGRVSGGLPHDNPYWRSRHPD</sequence>
<organism evidence="1 2">
    <name type="scientific">Streptomyces citrinus</name>
    <dbReference type="NCBI Taxonomy" id="3118173"/>
    <lineage>
        <taxon>Bacteria</taxon>
        <taxon>Bacillati</taxon>
        <taxon>Actinomycetota</taxon>
        <taxon>Actinomycetes</taxon>
        <taxon>Kitasatosporales</taxon>
        <taxon>Streptomycetaceae</taxon>
        <taxon>Streptomyces</taxon>
    </lineage>
</organism>
<keyword evidence="2" id="KW-1185">Reference proteome</keyword>
<accession>A0ACD5A634</accession>
<evidence type="ECO:0000313" key="2">
    <source>
        <dbReference type="Proteomes" id="UP001432251"/>
    </source>
</evidence>